<dbReference type="Proteomes" id="UP000284250">
    <property type="component" value="Unassembled WGS sequence"/>
</dbReference>
<dbReference type="EMBL" id="QYCN01000042">
    <property type="protein sequence ID" value="RIY06245.1"/>
    <property type="molecule type" value="Genomic_DNA"/>
</dbReference>
<reference evidence="1 2" key="2">
    <citation type="submission" date="2019-01" db="EMBL/GenBank/DDBJ databases">
        <title>Hymenobacter humicola sp. nov., isolated from soils in Antarctica.</title>
        <authorList>
            <person name="Sedlacek I."/>
            <person name="Holochova P."/>
            <person name="Kralova S."/>
            <person name="Pantucek R."/>
            <person name="Stankova E."/>
            <person name="Vrbovska V."/>
            <person name="Kristofova L."/>
            <person name="Svec P."/>
            <person name="Busse H.-J."/>
        </authorList>
    </citation>
    <scope>NUCLEOTIDE SEQUENCE [LARGE SCALE GENOMIC DNA]</scope>
    <source>
        <strain evidence="1 2">CCM 8852</strain>
    </source>
</reference>
<comment type="caution">
    <text evidence="1">The sequence shown here is derived from an EMBL/GenBank/DDBJ whole genome shotgun (WGS) entry which is preliminary data.</text>
</comment>
<organism evidence="1 2">
    <name type="scientific">Hymenobacter rubripertinctus</name>
    <dbReference type="NCBI Taxonomy" id="2029981"/>
    <lineage>
        <taxon>Bacteria</taxon>
        <taxon>Pseudomonadati</taxon>
        <taxon>Bacteroidota</taxon>
        <taxon>Cytophagia</taxon>
        <taxon>Cytophagales</taxon>
        <taxon>Hymenobacteraceae</taxon>
        <taxon>Hymenobacter</taxon>
    </lineage>
</organism>
<dbReference type="RefSeq" id="WP_119657422.1">
    <property type="nucleotide sequence ID" value="NZ_JBHUOI010000072.1"/>
</dbReference>
<evidence type="ECO:0000313" key="2">
    <source>
        <dbReference type="Proteomes" id="UP000284250"/>
    </source>
</evidence>
<evidence type="ECO:0000313" key="1">
    <source>
        <dbReference type="EMBL" id="RIY06245.1"/>
    </source>
</evidence>
<sequence>MKTFFKILSALVMVLVLSGVGGYFYMRQKFAPPANQLVISALPATGTLRWQADTVAKIAVPHAELLVPVRLPNCPRTCYLQFDTGAPYTLLYARQLAALAERYPHLAPALAVQENVVPEFRFALGSSQVKVGQARVLLNGAGQLPADSLAPFIIGTLGTDVLEGRVLVLDYAAGRFTLGHEVPPALAARTHFAPLTFPERRVLLEAGVDGESRQLLFDSGSSAYTLITSQQNWQRMALPGAPARTDTTNSWGKKLLVHTVPTAARFRFGATDLPLGTVTYMEGMNLMQQMLTRFSGLEGMLGNEPFVGGTLILDVKGGRYGVVGR</sequence>
<dbReference type="OrthoDB" id="7548156at2"/>
<keyword evidence="2" id="KW-1185">Reference proteome</keyword>
<gene>
    <name evidence="1" type="ORF">D0T11_19135</name>
</gene>
<name>A0A418QM41_9BACT</name>
<reference evidence="1 2" key="1">
    <citation type="submission" date="2018-09" db="EMBL/GenBank/DDBJ databases">
        <authorList>
            <person name="Zeman M."/>
            <person name="Pardy F."/>
        </authorList>
    </citation>
    <scope>NUCLEOTIDE SEQUENCE [LARGE SCALE GENOMIC DNA]</scope>
    <source>
        <strain evidence="1 2">CCM 8852</strain>
    </source>
</reference>
<dbReference type="AlphaFoldDB" id="A0A418QM41"/>
<proteinExistence type="predicted"/>
<accession>A0A418QM41</accession>
<evidence type="ECO:0008006" key="3">
    <source>
        <dbReference type="Google" id="ProtNLM"/>
    </source>
</evidence>
<protein>
    <recommendedName>
        <fullName evidence="3">Peptidase A2 domain-containing protein</fullName>
    </recommendedName>
</protein>